<feature type="coiled-coil region" evidence="2">
    <location>
        <begin position="162"/>
        <end position="203"/>
    </location>
</feature>
<dbReference type="PANTHER" id="PTHR21666">
    <property type="entry name" value="PEPTIDASE-RELATED"/>
    <property type="match status" value="1"/>
</dbReference>
<evidence type="ECO:0000256" key="1">
    <source>
        <dbReference type="ARBA" id="ARBA00022729"/>
    </source>
</evidence>
<accession>A0A2H0W285</accession>
<feature type="coiled-coil region" evidence="2">
    <location>
        <begin position="39"/>
        <end position="129"/>
    </location>
</feature>
<dbReference type="Pfam" id="PF01551">
    <property type="entry name" value="Peptidase_M23"/>
    <property type="match status" value="1"/>
</dbReference>
<evidence type="ECO:0000313" key="6">
    <source>
        <dbReference type="Proteomes" id="UP000230935"/>
    </source>
</evidence>
<evidence type="ECO:0000313" key="5">
    <source>
        <dbReference type="EMBL" id="PIS05485.1"/>
    </source>
</evidence>
<keyword evidence="1" id="KW-0732">Signal</keyword>
<dbReference type="SUPFAM" id="SSF51261">
    <property type="entry name" value="Duplicated hybrid motif"/>
    <property type="match status" value="1"/>
</dbReference>
<evidence type="ECO:0000256" key="2">
    <source>
        <dbReference type="SAM" id="Coils"/>
    </source>
</evidence>
<dbReference type="AlphaFoldDB" id="A0A2H0W285"/>
<gene>
    <name evidence="5" type="ORF">COT81_00520</name>
</gene>
<keyword evidence="3" id="KW-0472">Membrane</keyword>
<dbReference type="Gene3D" id="6.10.250.3150">
    <property type="match status" value="1"/>
</dbReference>
<dbReference type="CDD" id="cd12797">
    <property type="entry name" value="M23_peptidase"/>
    <property type="match status" value="1"/>
</dbReference>
<comment type="caution">
    <text evidence="5">The sequence shown here is derived from an EMBL/GenBank/DDBJ whole genome shotgun (WGS) entry which is preliminary data.</text>
</comment>
<dbReference type="EMBL" id="PEZZ01000004">
    <property type="protein sequence ID" value="PIS05485.1"/>
    <property type="molecule type" value="Genomic_DNA"/>
</dbReference>
<dbReference type="Proteomes" id="UP000230935">
    <property type="component" value="Unassembled WGS sequence"/>
</dbReference>
<dbReference type="InterPro" id="IPR050570">
    <property type="entry name" value="Cell_wall_metabolism_enzyme"/>
</dbReference>
<evidence type="ECO:0000256" key="3">
    <source>
        <dbReference type="SAM" id="Phobius"/>
    </source>
</evidence>
<keyword evidence="3" id="KW-1133">Transmembrane helix</keyword>
<dbReference type="InterPro" id="IPR011055">
    <property type="entry name" value="Dup_hybrid_motif"/>
</dbReference>
<dbReference type="GO" id="GO:0004222">
    <property type="term" value="F:metalloendopeptidase activity"/>
    <property type="evidence" value="ECO:0007669"/>
    <property type="project" value="TreeGrafter"/>
</dbReference>
<name>A0A2H0W285_9BACT</name>
<dbReference type="Gene3D" id="2.70.70.10">
    <property type="entry name" value="Glucose Permease (Domain IIA)"/>
    <property type="match status" value="1"/>
</dbReference>
<organism evidence="5 6">
    <name type="scientific">Candidatus Buchananbacteria bacterium CG10_big_fil_rev_8_21_14_0_10_42_9</name>
    <dbReference type="NCBI Taxonomy" id="1974526"/>
    <lineage>
        <taxon>Bacteria</taxon>
        <taxon>Candidatus Buchananiibacteriota</taxon>
    </lineage>
</organism>
<feature type="domain" description="M23ase beta-sheet core" evidence="4">
    <location>
        <begin position="307"/>
        <end position="407"/>
    </location>
</feature>
<sequence length="412" mass="47320">MKNKAKLIYILSFIGIILFPSFFILAQEDQQTQAEKDVVDQYSQEINQKENYIDQLSQEINELQDKISAKRSEIVNLNNQLAILSNQVKKIELDIELNETRIEQLELEIKRLNELIKRAEKKITENQIQLAQFIQLIWRNSQKSYLEILLVNDSFSDFFDELNQAKQLQENVQKTVGQLRQRREELENNKEDVEIAQADLSANNELLTQLEVDLTERLGLQQNVLTTTRQSESEFQKEVARLRLEQQQINAEIATLERRVREELQRREAVERFKTFGPAKFIWPVPSRYITAKFHDPDYPFRHIFEHPAIDIRAGQGTPIKAAESGYVARAKDAGLGYSFIMIIHNDGFSTVYGHVSKIFVTEDQFVTQGDIIGLSGGTPGTPGAGNLVTGPHLHFEVRKDGIPVNPAQYLP</sequence>
<dbReference type="InterPro" id="IPR016047">
    <property type="entry name" value="M23ase_b-sheet_dom"/>
</dbReference>
<protein>
    <recommendedName>
        <fullName evidence="4">M23ase beta-sheet core domain-containing protein</fullName>
    </recommendedName>
</protein>
<proteinExistence type="predicted"/>
<feature type="transmembrane region" description="Helical" evidence="3">
    <location>
        <begin position="7"/>
        <end position="26"/>
    </location>
</feature>
<keyword evidence="3" id="KW-0812">Transmembrane</keyword>
<feature type="coiled-coil region" evidence="2">
    <location>
        <begin position="232"/>
        <end position="266"/>
    </location>
</feature>
<evidence type="ECO:0000259" key="4">
    <source>
        <dbReference type="Pfam" id="PF01551"/>
    </source>
</evidence>
<reference evidence="6" key="1">
    <citation type="submission" date="2017-09" db="EMBL/GenBank/DDBJ databases">
        <title>Depth-based differentiation of microbial function through sediment-hosted aquifers and enrichment of novel symbionts in the deep terrestrial subsurface.</title>
        <authorList>
            <person name="Probst A.J."/>
            <person name="Ladd B."/>
            <person name="Jarett J.K."/>
            <person name="Geller-Mcgrath D.E."/>
            <person name="Sieber C.M.K."/>
            <person name="Emerson J.B."/>
            <person name="Anantharaman K."/>
            <person name="Thomas B.C."/>
            <person name="Malmstrom R."/>
            <person name="Stieglmeier M."/>
            <person name="Klingl A."/>
            <person name="Woyke T."/>
            <person name="Ryan C.M."/>
            <person name="Banfield J.F."/>
        </authorList>
    </citation>
    <scope>NUCLEOTIDE SEQUENCE [LARGE SCALE GENOMIC DNA]</scope>
</reference>
<dbReference type="PANTHER" id="PTHR21666:SF289">
    <property type="entry name" value="L-ALA--D-GLU ENDOPEPTIDASE"/>
    <property type="match status" value="1"/>
</dbReference>
<keyword evidence="2" id="KW-0175">Coiled coil</keyword>